<sequence length="285" mass="32419">MTFAPNYPELRHLRAKRERFSVISESLQACQQIRQEGLQLVEIPIHQQQLLFSLSEHSDDNGREVSDIILKIRVEPRSVAKCFQVVIFMLCWMPLNLTNLMRDANNDLELWYYFTLIFFFAHVAAMSSTIYNPFLYAWMNDNFKKEFRHVLPCLFFSRGSSQSPTSYTQYTNVDTNQASVVINRSPVKNGGGGGANDCTVDMPPPNNSSAGAMLMKDVKAYYDTDSEKVCLNVLNNTNSAKHHHHQPQAKDAKDKQQQQPLTGRRSGPVDIDYAENGSQEQETAT</sequence>
<protein>
    <recommendedName>
        <fullName evidence="10">G-protein coupled receptors family 1 profile domain-containing protein</fullName>
    </recommendedName>
</protein>
<feature type="domain" description="G-protein coupled receptors family 1 profile" evidence="10">
    <location>
        <begin position="85"/>
        <end position="136"/>
    </location>
</feature>
<dbReference type="PANTHER" id="PTHR24235:SF29">
    <property type="entry name" value="GH23382P"/>
    <property type="match status" value="1"/>
</dbReference>
<keyword evidence="3 9" id="KW-1133">Transmembrane helix</keyword>
<evidence type="ECO:0000259" key="10">
    <source>
        <dbReference type="PROSITE" id="PS50262"/>
    </source>
</evidence>
<evidence type="ECO:0000256" key="6">
    <source>
        <dbReference type="ARBA" id="ARBA00023170"/>
    </source>
</evidence>
<name>A0AAE0YX30_9GAST</name>
<keyword evidence="12" id="KW-1185">Reference proteome</keyword>
<dbReference type="GO" id="GO:0042923">
    <property type="term" value="F:neuropeptide binding"/>
    <property type="evidence" value="ECO:0007669"/>
    <property type="project" value="TreeGrafter"/>
</dbReference>
<evidence type="ECO:0000313" key="12">
    <source>
        <dbReference type="Proteomes" id="UP001283361"/>
    </source>
</evidence>
<evidence type="ECO:0000256" key="8">
    <source>
        <dbReference type="SAM" id="MobiDB-lite"/>
    </source>
</evidence>
<reference evidence="11" key="1">
    <citation type="journal article" date="2023" name="G3 (Bethesda)">
        <title>A reference genome for the long-term kleptoplast-retaining sea slug Elysia crispata morphotype clarki.</title>
        <authorList>
            <person name="Eastman K.E."/>
            <person name="Pendleton A.L."/>
            <person name="Shaikh M.A."/>
            <person name="Suttiyut T."/>
            <person name="Ogas R."/>
            <person name="Tomko P."/>
            <person name="Gavelis G."/>
            <person name="Widhalm J.R."/>
            <person name="Wisecaver J.H."/>
        </authorList>
    </citation>
    <scope>NUCLEOTIDE SEQUENCE</scope>
    <source>
        <strain evidence="11">ECLA1</strain>
    </source>
</reference>
<evidence type="ECO:0000256" key="9">
    <source>
        <dbReference type="SAM" id="Phobius"/>
    </source>
</evidence>
<evidence type="ECO:0000256" key="4">
    <source>
        <dbReference type="ARBA" id="ARBA00023040"/>
    </source>
</evidence>
<comment type="subcellular location">
    <subcellularLocation>
        <location evidence="1">Membrane</location>
        <topology evidence="1">Multi-pass membrane protein</topology>
    </subcellularLocation>
</comment>
<gene>
    <name evidence="11" type="ORF">RRG08_019542</name>
</gene>
<dbReference type="Gene3D" id="1.20.1070.10">
    <property type="entry name" value="Rhodopsin 7-helix transmembrane proteins"/>
    <property type="match status" value="1"/>
</dbReference>
<feature type="transmembrane region" description="Helical" evidence="9">
    <location>
        <begin position="78"/>
        <end position="95"/>
    </location>
</feature>
<evidence type="ECO:0000256" key="1">
    <source>
        <dbReference type="ARBA" id="ARBA00004141"/>
    </source>
</evidence>
<dbReference type="InterPro" id="IPR000276">
    <property type="entry name" value="GPCR_Rhodpsn"/>
</dbReference>
<dbReference type="GO" id="GO:0008188">
    <property type="term" value="F:neuropeptide receptor activity"/>
    <property type="evidence" value="ECO:0007669"/>
    <property type="project" value="TreeGrafter"/>
</dbReference>
<comment type="caution">
    <text evidence="11">The sequence shown here is derived from an EMBL/GenBank/DDBJ whole genome shotgun (WGS) entry which is preliminary data.</text>
</comment>
<keyword evidence="2 9" id="KW-0812">Transmembrane</keyword>
<organism evidence="11 12">
    <name type="scientific">Elysia crispata</name>
    <name type="common">lettuce slug</name>
    <dbReference type="NCBI Taxonomy" id="231223"/>
    <lineage>
        <taxon>Eukaryota</taxon>
        <taxon>Metazoa</taxon>
        <taxon>Spiralia</taxon>
        <taxon>Lophotrochozoa</taxon>
        <taxon>Mollusca</taxon>
        <taxon>Gastropoda</taxon>
        <taxon>Heterobranchia</taxon>
        <taxon>Euthyneura</taxon>
        <taxon>Panpulmonata</taxon>
        <taxon>Sacoglossa</taxon>
        <taxon>Placobranchoidea</taxon>
        <taxon>Plakobranchidae</taxon>
        <taxon>Elysia</taxon>
    </lineage>
</organism>
<dbReference type="PANTHER" id="PTHR24235">
    <property type="entry name" value="NEUROPEPTIDE Y RECEPTOR"/>
    <property type="match status" value="1"/>
</dbReference>
<proteinExistence type="predicted"/>
<evidence type="ECO:0000256" key="3">
    <source>
        <dbReference type="ARBA" id="ARBA00022989"/>
    </source>
</evidence>
<dbReference type="Proteomes" id="UP001283361">
    <property type="component" value="Unassembled WGS sequence"/>
</dbReference>
<feature type="compositionally biased region" description="Polar residues" evidence="8">
    <location>
        <begin position="276"/>
        <end position="285"/>
    </location>
</feature>
<dbReference type="PROSITE" id="PS50262">
    <property type="entry name" value="G_PROTEIN_RECEP_F1_2"/>
    <property type="match status" value="1"/>
</dbReference>
<keyword evidence="4" id="KW-0297">G-protein coupled receptor</keyword>
<evidence type="ECO:0000313" key="11">
    <source>
        <dbReference type="EMBL" id="KAK3758632.1"/>
    </source>
</evidence>
<keyword evidence="5 9" id="KW-0472">Membrane</keyword>
<evidence type="ECO:0000256" key="7">
    <source>
        <dbReference type="ARBA" id="ARBA00023224"/>
    </source>
</evidence>
<evidence type="ECO:0000256" key="5">
    <source>
        <dbReference type="ARBA" id="ARBA00023136"/>
    </source>
</evidence>
<evidence type="ECO:0000256" key="2">
    <source>
        <dbReference type="ARBA" id="ARBA00022692"/>
    </source>
</evidence>
<dbReference type="InterPro" id="IPR017452">
    <property type="entry name" value="GPCR_Rhodpsn_7TM"/>
</dbReference>
<accession>A0AAE0YX30</accession>
<feature type="transmembrane region" description="Helical" evidence="9">
    <location>
        <begin position="110"/>
        <end position="138"/>
    </location>
</feature>
<feature type="region of interest" description="Disordered" evidence="8">
    <location>
        <begin position="240"/>
        <end position="285"/>
    </location>
</feature>
<dbReference type="SUPFAM" id="SSF81321">
    <property type="entry name" value="Family A G protein-coupled receptor-like"/>
    <property type="match status" value="1"/>
</dbReference>
<dbReference type="GO" id="GO:0043005">
    <property type="term" value="C:neuron projection"/>
    <property type="evidence" value="ECO:0007669"/>
    <property type="project" value="TreeGrafter"/>
</dbReference>
<dbReference type="EMBL" id="JAWDGP010005256">
    <property type="protein sequence ID" value="KAK3758632.1"/>
    <property type="molecule type" value="Genomic_DNA"/>
</dbReference>
<dbReference type="GO" id="GO:0005886">
    <property type="term" value="C:plasma membrane"/>
    <property type="evidence" value="ECO:0007669"/>
    <property type="project" value="TreeGrafter"/>
</dbReference>
<dbReference type="AlphaFoldDB" id="A0AAE0YX30"/>
<dbReference type="PRINTS" id="PR00237">
    <property type="entry name" value="GPCRRHODOPSN"/>
</dbReference>
<keyword evidence="6" id="KW-0675">Receptor</keyword>
<keyword evidence="7" id="KW-0807">Transducer</keyword>